<dbReference type="EMBL" id="JANEYF010005001">
    <property type="protein sequence ID" value="KAJ8929450.1"/>
    <property type="molecule type" value="Genomic_DNA"/>
</dbReference>
<evidence type="ECO:0000256" key="5">
    <source>
        <dbReference type="SAM" id="MobiDB-lite"/>
    </source>
</evidence>
<comment type="caution">
    <text evidence="7">The sequence shown here is derived from an EMBL/GenBank/DDBJ whole genome shotgun (WGS) entry which is preliminary data.</text>
</comment>
<keyword evidence="4 6" id="KW-0472">Membrane</keyword>
<evidence type="ECO:0008006" key="9">
    <source>
        <dbReference type="Google" id="ProtNLM"/>
    </source>
</evidence>
<feature type="compositionally biased region" description="Basic and acidic residues" evidence="5">
    <location>
        <begin position="260"/>
        <end position="274"/>
    </location>
</feature>
<evidence type="ECO:0000256" key="2">
    <source>
        <dbReference type="ARBA" id="ARBA00022692"/>
    </source>
</evidence>
<dbReference type="GO" id="GO:0015250">
    <property type="term" value="F:water channel activity"/>
    <property type="evidence" value="ECO:0007669"/>
    <property type="project" value="TreeGrafter"/>
</dbReference>
<evidence type="ECO:0000313" key="7">
    <source>
        <dbReference type="EMBL" id="KAJ8929450.1"/>
    </source>
</evidence>
<feature type="region of interest" description="Disordered" evidence="5">
    <location>
        <begin position="318"/>
        <end position="375"/>
    </location>
</feature>
<dbReference type="AlphaFoldDB" id="A0AAV8WTS9"/>
<dbReference type="GO" id="GO:0005886">
    <property type="term" value="C:plasma membrane"/>
    <property type="evidence" value="ECO:0007669"/>
    <property type="project" value="TreeGrafter"/>
</dbReference>
<evidence type="ECO:0000256" key="4">
    <source>
        <dbReference type="ARBA" id="ARBA00023136"/>
    </source>
</evidence>
<name>A0AAV8WTS9_9CUCU</name>
<sequence length="375" mass="41594">MPCLNPARSLGPSFVSNKWENHWVYWLGPVLGGIASAITYEYIFNPKRHKITRKSQDDESSSISSDDIDTYDDLNKPTPTNCQDATYTNYRPAGSDAYCASLYSAPPTKLERGESLYGGTRSLYCISPRLTRANLNRSQSVYAKSNTGINKDNIPKPGPLVPTQSMYPLRLNQLNHIQNQNVQNQLQQKSEGIYNGRGIIPATVNRTESLGAADRQRNCSTERQKPDNYSTIERKRGDNFGTIENPYGTRNNPSTSEGSNKFKDNVKPSHENRPESMYGLLGRRIPSIQSEESSNSYSFYSGINSLRNISTGNNLYHNSQNPGIYPPKSSCGGYSGPSDTRSGGAETKPNQSTQLLSNSSLPGSYHHQHSPSPQY</sequence>
<organism evidence="7 8">
    <name type="scientific">Rhamnusium bicolor</name>
    <dbReference type="NCBI Taxonomy" id="1586634"/>
    <lineage>
        <taxon>Eukaryota</taxon>
        <taxon>Metazoa</taxon>
        <taxon>Ecdysozoa</taxon>
        <taxon>Arthropoda</taxon>
        <taxon>Hexapoda</taxon>
        <taxon>Insecta</taxon>
        <taxon>Pterygota</taxon>
        <taxon>Neoptera</taxon>
        <taxon>Endopterygota</taxon>
        <taxon>Coleoptera</taxon>
        <taxon>Polyphaga</taxon>
        <taxon>Cucujiformia</taxon>
        <taxon>Chrysomeloidea</taxon>
        <taxon>Cerambycidae</taxon>
        <taxon>Lepturinae</taxon>
        <taxon>Rhagiini</taxon>
        <taxon>Rhamnusium</taxon>
    </lineage>
</organism>
<dbReference type="SUPFAM" id="SSF81338">
    <property type="entry name" value="Aquaporin-like"/>
    <property type="match status" value="1"/>
</dbReference>
<proteinExistence type="predicted"/>
<feature type="compositionally biased region" description="Basic and acidic residues" evidence="5">
    <location>
        <begin position="214"/>
        <end position="238"/>
    </location>
</feature>
<feature type="compositionally biased region" description="Polar residues" evidence="5">
    <location>
        <begin position="248"/>
        <end position="259"/>
    </location>
</feature>
<comment type="subcellular location">
    <subcellularLocation>
        <location evidence="1">Membrane</location>
        <topology evidence="1">Multi-pass membrane protein</topology>
    </subcellularLocation>
</comment>
<feature type="compositionally biased region" description="Low complexity" evidence="5">
    <location>
        <begin position="350"/>
        <end position="361"/>
    </location>
</feature>
<evidence type="ECO:0000313" key="8">
    <source>
        <dbReference type="Proteomes" id="UP001162156"/>
    </source>
</evidence>
<evidence type="ECO:0000256" key="3">
    <source>
        <dbReference type="ARBA" id="ARBA00022989"/>
    </source>
</evidence>
<dbReference type="InterPro" id="IPR023271">
    <property type="entry name" value="Aquaporin-like"/>
</dbReference>
<dbReference type="Gene3D" id="1.20.1080.10">
    <property type="entry name" value="Glycerol uptake facilitator protein"/>
    <property type="match status" value="1"/>
</dbReference>
<dbReference type="PANTHER" id="PTHR19139:SF268">
    <property type="entry name" value="NEUROGENIC PROTEIN BIG BRAIN"/>
    <property type="match status" value="1"/>
</dbReference>
<evidence type="ECO:0000256" key="1">
    <source>
        <dbReference type="ARBA" id="ARBA00004141"/>
    </source>
</evidence>
<accession>A0AAV8WTS9</accession>
<dbReference type="Proteomes" id="UP001162156">
    <property type="component" value="Unassembled WGS sequence"/>
</dbReference>
<dbReference type="InterPro" id="IPR034294">
    <property type="entry name" value="Aquaporin_transptr"/>
</dbReference>
<gene>
    <name evidence="7" type="ORF">NQ314_017861</name>
</gene>
<keyword evidence="3 6" id="KW-1133">Transmembrane helix</keyword>
<feature type="region of interest" description="Disordered" evidence="5">
    <location>
        <begin position="51"/>
        <end position="77"/>
    </location>
</feature>
<evidence type="ECO:0000256" key="6">
    <source>
        <dbReference type="SAM" id="Phobius"/>
    </source>
</evidence>
<dbReference type="InterPro" id="IPR000425">
    <property type="entry name" value="MIP"/>
</dbReference>
<reference evidence="7" key="1">
    <citation type="journal article" date="2023" name="Insect Mol. Biol.">
        <title>Genome sequencing provides insights into the evolution of gene families encoding plant cell wall-degrading enzymes in longhorned beetles.</title>
        <authorList>
            <person name="Shin N.R."/>
            <person name="Okamura Y."/>
            <person name="Kirsch R."/>
            <person name="Pauchet Y."/>
        </authorList>
    </citation>
    <scope>NUCLEOTIDE SEQUENCE</scope>
    <source>
        <strain evidence="7">RBIC_L_NR</strain>
    </source>
</reference>
<protein>
    <recommendedName>
        <fullName evidence="9">Neurogenic protein big brain</fullName>
    </recommendedName>
</protein>
<keyword evidence="8" id="KW-1185">Reference proteome</keyword>
<feature type="region of interest" description="Disordered" evidence="5">
    <location>
        <begin position="211"/>
        <end position="279"/>
    </location>
</feature>
<dbReference type="Pfam" id="PF00230">
    <property type="entry name" value="MIP"/>
    <property type="match status" value="1"/>
</dbReference>
<keyword evidence="2 6" id="KW-0812">Transmembrane</keyword>
<feature type="transmembrane region" description="Helical" evidence="6">
    <location>
        <begin position="23"/>
        <end position="44"/>
    </location>
</feature>
<dbReference type="PANTHER" id="PTHR19139">
    <property type="entry name" value="AQUAPORIN TRANSPORTER"/>
    <property type="match status" value="1"/>
</dbReference>